<dbReference type="InterPro" id="IPR027443">
    <property type="entry name" value="IPNS-like_sf"/>
</dbReference>
<evidence type="ECO:0000256" key="1">
    <source>
        <dbReference type="ARBA" id="ARBA00004123"/>
    </source>
</evidence>
<evidence type="ECO:0000256" key="3">
    <source>
        <dbReference type="ARBA" id="ARBA00008056"/>
    </source>
</evidence>
<evidence type="ECO:0000256" key="7">
    <source>
        <dbReference type="ARBA" id="ARBA00023242"/>
    </source>
</evidence>
<dbReference type="InterPro" id="IPR026992">
    <property type="entry name" value="DIOX_N"/>
</dbReference>
<dbReference type="PROSITE" id="PS51471">
    <property type="entry name" value="FE2OG_OXY"/>
    <property type="match status" value="2"/>
</dbReference>
<evidence type="ECO:0000256" key="8">
    <source>
        <dbReference type="ARBA" id="ARBA00059922"/>
    </source>
</evidence>
<gene>
    <name evidence="11" type="ORF">BUALT_Bualt06G0136300</name>
</gene>
<dbReference type="Proteomes" id="UP000826271">
    <property type="component" value="Unassembled WGS sequence"/>
</dbReference>
<evidence type="ECO:0000256" key="2">
    <source>
        <dbReference type="ARBA" id="ARBA00004496"/>
    </source>
</evidence>
<evidence type="ECO:0000256" key="5">
    <source>
        <dbReference type="ARBA" id="ARBA00022723"/>
    </source>
</evidence>
<keyword evidence="7" id="KW-0539">Nucleus</keyword>
<evidence type="ECO:0000259" key="10">
    <source>
        <dbReference type="PROSITE" id="PS51471"/>
    </source>
</evidence>
<feature type="domain" description="Fe2OG dioxygenase" evidence="10">
    <location>
        <begin position="548"/>
        <end position="649"/>
    </location>
</feature>
<dbReference type="Pfam" id="PF03171">
    <property type="entry name" value="2OG-FeII_Oxy"/>
    <property type="match status" value="2"/>
</dbReference>
<evidence type="ECO:0000313" key="11">
    <source>
        <dbReference type="EMBL" id="KAG8381580.1"/>
    </source>
</evidence>
<name>A0AAV6XQU8_9LAMI</name>
<comment type="function">
    <text evidence="8">Involved in the regulation of shoot development and salicylic acid (SA) homeostasis.</text>
</comment>
<dbReference type="GO" id="GO:0005737">
    <property type="term" value="C:cytoplasm"/>
    <property type="evidence" value="ECO:0007669"/>
    <property type="project" value="UniProtKB-SubCell"/>
</dbReference>
<keyword evidence="5" id="KW-0479">Metal-binding</keyword>
<protein>
    <recommendedName>
        <fullName evidence="10">Fe2OG dioxygenase domain-containing protein</fullName>
    </recommendedName>
</protein>
<feature type="domain" description="Fe2OG dioxygenase" evidence="10">
    <location>
        <begin position="199"/>
        <end position="300"/>
    </location>
</feature>
<evidence type="ECO:0000313" key="12">
    <source>
        <dbReference type="Proteomes" id="UP000826271"/>
    </source>
</evidence>
<dbReference type="InterPro" id="IPR050295">
    <property type="entry name" value="Plant_2OG-oxidoreductases"/>
</dbReference>
<comment type="caution">
    <text evidence="11">The sequence shown here is derived from an EMBL/GenBank/DDBJ whole genome shotgun (WGS) entry which is preliminary data.</text>
</comment>
<proteinExistence type="inferred from homology"/>
<dbReference type="GO" id="GO:0016706">
    <property type="term" value="F:2-oxoglutarate-dependent dioxygenase activity"/>
    <property type="evidence" value="ECO:0007669"/>
    <property type="project" value="UniProtKB-ARBA"/>
</dbReference>
<keyword evidence="12" id="KW-1185">Reference proteome</keyword>
<dbReference type="FunFam" id="2.60.120.330:FF:000015">
    <property type="entry name" value="Protein DMR6-LIKE OXYGENASE 1"/>
    <property type="match status" value="1"/>
</dbReference>
<evidence type="ECO:0000256" key="4">
    <source>
        <dbReference type="ARBA" id="ARBA00022490"/>
    </source>
</evidence>
<reference evidence="11" key="1">
    <citation type="submission" date="2019-10" db="EMBL/GenBank/DDBJ databases">
        <authorList>
            <person name="Zhang R."/>
            <person name="Pan Y."/>
            <person name="Wang J."/>
            <person name="Ma R."/>
            <person name="Yu S."/>
        </authorList>
    </citation>
    <scope>NUCLEOTIDE SEQUENCE</scope>
    <source>
        <strain evidence="11">LA-IB0</strain>
        <tissue evidence="11">Leaf</tissue>
    </source>
</reference>
<dbReference type="InterPro" id="IPR044861">
    <property type="entry name" value="IPNS-like_FE2OG_OXY"/>
</dbReference>
<dbReference type="EMBL" id="WHWC01000006">
    <property type="protein sequence ID" value="KAG8381580.1"/>
    <property type="molecule type" value="Genomic_DNA"/>
</dbReference>
<dbReference type="InterPro" id="IPR005123">
    <property type="entry name" value="Oxoglu/Fe-dep_dioxygenase_dom"/>
</dbReference>
<evidence type="ECO:0000256" key="6">
    <source>
        <dbReference type="ARBA" id="ARBA00023004"/>
    </source>
</evidence>
<accession>A0AAV6XQU8</accession>
<dbReference type="AlphaFoldDB" id="A0AAV6XQU8"/>
<dbReference type="Gene3D" id="2.60.120.330">
    <property type="entry name" value="B-lactam Antibiotic, Isopenicillin N Synthase, Chain"/>
    <property type="match status" value="2"/>
</dbReference>
<sequence>MGENKESSSSFPMGETAQERGFSHVPECYEVEPSQRAGSDSKVTDVPLINLDGLCNPNRRSSIIEEIANACRINGFFQVINHGISEPILDGALGAASGFFDLPTRDKAKYMSNDVHNPMRYGTSVRDGEDKVQFWRVFLKHYAHPLKDWIGLWPDNPSDYREKMGEYIVEVQKLAITIMEAITESLGLGPTYLTGKLNDGMQVMAVNGYPPCPRPHLTLGLPPHSDYSCLTIVLQDSYGLEILDSKDKSWRAVPVIHSALQVHVGDQLEVLSNGIYKSVVHKVAVNKEKMRISIASLHSLEMDTKMEAAKELVDEDHPNGYRDSSFRDFLNFISTNDIVRMYTNKESSSSFPMGETSQEKVFSNVPECYKVEPSQRAAGLDSKVADVPLINLDGFMCNPTQKSSIIQEIDNACRTNAFFQVRRLLDQVINHGISQPILDGALSAASGFFDLPTGDKAKFMSNDVHKPVRYGTSVRDGEDNVQFWRVFLKHYAHPLKDWIGLWPDAPSDYKEKMGEYVVEVQKLAIRIMEAITESLGLGPTYLTGKLNSGMQVTAVNGYPSCPQPHLTLGLPPHTDYSCLSIVLQDSYGLQILDSKDKLWRAVPVIHSALQVLVDDQLEVLSNGMYKSVVHKVAINKEKMRISIASLYSLEMDTKMEAAKELVDEDHVNGYRDSNFRDFLNFISTNDIGEGRSFLNALKINQQ</sequence>
<dbReference type="Pfam" id="PF14226">
    <property type="entry name" value="DIOX_N"/>
    <property type="match status" value="2"/>
</dbReference>
<keyword evidence="4" id="KW-0963">Cytoplasm</keyword>
<dbReference type="GO" id="GO:0002238">
    <property type="term" value="P:response to molecule of fungal origin"/>
    <property type="evidence" value="ECO:0007669"/>
    <property type="project" value="UniProtKB-ARBA"/>
</dbReference>
<keyword evidence="6" id="KW-0408">Iron</keyword>
<dbReference type="SUPFAM" id="SSF51197">
    <property type="entry name" value="Clavaminate synthase-like"/>
    <property type="match status" value="2"/>
</dbReference>
<organism evidence="11 12">
    <name type="scientific">Buddleja alternifolia</name>
    <dbReference type="NCBI Taxonomy" id="168488"/>
    <lineage>
        <taxon>Eukaryota</taxon>
        <taxon>Viridiplantae</taxon>
        <taxon>Streptophyta</taxon>
        <taxon>Embryophyta</taxon>
        <taxon>Tracheophyta</taxon>
        <taxon>Spermatophyta</taxon>
        <taxon>Magnoliopsida</taxon>
        <taxon>eudicotyledons</taxon>
        <taxon>Gunneridae</taxon>
        <taxon>Pentapetalae</taxon>
        <taxon>asterids</taxon>
        <taxon>lamiids</taxon>
        <taxon>Lamiales</taxon>
        <taxon>Scrophulariaceae</taxon>
        <taxon>Buddlejeae</taxon>
        <taxon>Buddleja</taxon>
    </lineage>
</organism>
<evidence type="ECO:0000256" key="9">
    <source>
        <dbReference type="SAM" id="MobiDB-lite"/>
    </source>
</evidence>
<comment type="similarity">
    <text evidence="3">Belongs to the iron/ascorbate-dependent oxidoreductase family.</text>
</comment>
<dbReference type="GO" id="GO:0046872">
    <property type="term" value="F:metal ion binding"/>
    <property type="evidence" value="ECO:0007669"/>
    <property type="project" value="UniProtKB-KW"/>
</dbReference>
<comment type="subcellular location">
    <subcellularLocation>
        <location evidence="2">Cytoplasm</location>
    </subcellularLocation>
    <subcellularLocation>
        <location evidence="1">Nucleus</location>
    </subcellularLocation>
</comment>
<feature type="region of interest" description="Disordered" evidence="9">
    <location>
        <begin position="1"/>
        <end position="24"/>
    </location>
</feature>
<dbReference type="GO" id="GO:0005634">
    <property type="term" value="C:nucleus"/>
    <property type="evidence" value="ECO:0007669"/>
    <property type="project" value="UniProtKB-SubCell"/>
</dbReference>
<dbReference type="PANTHER" id="PTHR47991">
    <property type="entry name" value="OXOGLUTARATE/IRON-DEPENDENT DIOXYGENASE"/>
    <property type="match status" value="1"/>
</dbReference>
<dbReference type="GO" id="GO:0009805">
    <property type="term" value="P:coumarin biosynthetic process"/>
    <property type="evidence" value="ECO:0007669"/>
    <property type="project" value="UniProtKB-ARBA"/>
</dbReference>